<dbReference type="GO" id="GO:0035438">
    <property type="term" value="F:cyclic-di-GMP binding"/>
    <property type="evidence" value="ECO:0007669"/>
    <property type="project" value="InterPro"/>
</dbReference>
<dbReference type="Pfam" id="PF07238">
    <property type="entry name" value="PilZ"/>
    <property type="match status" value="1"/>
</dbReference>
<dbReference type="Gene3D" id="2.40.10.220">
    <property type="entry name" value="predicted glycosyltransferase like domains"/>
    <property type="match status" value="1"/>
</dbReference>
<dbReference type="SUPFAM" id="SSF141371">
    <property type="entry name" value="PilZ domain-like"/>
    <property type="match status" value="1"/>
</dbReference>
<feature type="domain" description="PilZ" evidence="1">
    <location>
        <begin position="88"/>
        <end position="185"/>
    </location>
</feature>
<dbReference type="Proteomes" id="UP000824139">
    <property type="component" value="Unassembled WGS sequence"/>
</dbReference>
<dbReference type="EMBL" id="DVJO01000063">
    <property type="protein sequence ID" value="HIS82546.1"/>
    <property type="molecule type" value="Genomic_DNA"/>
</dbReference>
<accession>A0A9D1FW72</accession>
<evidence type="ECO:0000259" key="1">
    <source>
        <dbReference type="Pfam" id="PF07238"/>
    </source>
</evidence>
<evidence type="ECO:0000313" key="2">
    <source>
        <dbReference type="EMBL" id="HIS82546.1"/>
    </source>
</evidence>
<organism evidence="2 3">
    <name type="scientific">Candidatus Scatenecus faecavium</name>
    <dbReference type="NCBI Taxonomy" id="2840915"/>
    <lineage>
        <taxon>Bacteria</taxon>
        <taxon>Candidatus Scatenecus</taxon>
    </lineage>
</organism>
<dbReference type="AlphaFoldDB" id="A0A9D1FW72"/>
<comment type="caution">
    <text evidence="2">The sequence shown here is derived from an EMBL/GenBank/DDBJ whole genome shotgun (WGS) entry which is preliminary data.</text>
</comment>
<reference evidence="2" key="2">
    <citation type="journal article" date="2021" name="PeerJ">
        <title>Extensive microbial diversity within the chicken gut microbiome revealed by metagenomics and culture.</title>
        <authorList>
            <person name="Gilroy R."/>
            <person name="Ravi A."/>
            <person name="Getino M."/>
            <person name="Pursley I."/>
            <person name="Horton D.L."/>
            <person name="Alikhan N.F."/>
            <person name="Baker D."/>
            <person name="Gharbi K."/>
            <person name="Hall N."/>
            <person name="Watson M."/>
            <person name="Adriaenssens E.M."/>
            <person name="Foster-Nyarko E."/>
            <person name="Jarju S."/>
            <person name="Secka A."/>
            <person name="Antonio M."/>
            <person name="Oren A."/>
            <person name="Chaudhuri R.R."/>
            <person name="La Ragione R."/>
            <person name="Hildebrand F."/>
            <person name="Pallen M.J."/>
        </authorList>
    </citation>
    <scope>NUCLEOTIDE SEQUENCE</scope>
    <source>
        <strain evidence="2">CHK152-2994</strain>
    </source>
</reference>
<proteinExistence type="predicted"/>
<protein>
    <submittedName>
        <fullName evidence="2">PilZ domain-containing protein</fullName>
    </submittedName>
</protein>
<name>A0A9D1FW72_9BACT</name>
<sequence length="195" mass="22607">MRELLEKNQRITMVPFDFKNANKGVITEVNPDSFILELDYDPVGVLKSNYCEFYTTTSNGMLYFDSYAKEINGKSLKIASPAKHKFLQRRRFTRVKYMHELKMTSGDISHEILTLDISAGGMKFKTKENFDIELDYNVTLPLSDEISVDCIFVPIRIEKNKDGYTLSGEFKYTDNMKKMTLIQYCSKRSIEIANK</sequence>
<gene>
    <name evidence="2" type="ORF">IAD41_02940</name>
</gene>
<evidence type="ECO:0000313" key="3">
    <source>
        <dbReference type="Proteomes" id="UP000824139"/>
    </source>
</evidence>
<reference evidence="2" key="1">
    <citation type="submission" date="2020-10" db="EMBL/GenBank/DDBJ databases">
        <authorList>
            <person name="Gilroy R."/>
        </authorList>
    </citation>
    <scope>NUCLEOTIDE SEQUENCE</scope>
    <source>
        <strain evidence="2">CHK152-2994</strain>
    </source>
</reference>
<dbReference type="InterPro" id="IPR009875">
    <property type="entry name" value="PilZ_domain"/>
</dbReference>